<keyword evidence="2" id="KW-1185">Reference proteome</keyword>
<dbReference type="EMBL" id="BAAAYK010000038">
    <property type="protein sequence ID" value="GAA3357314.1"/>
    <property type="molecule type" value="Genomic_DNA"/>
</dbReference>
<dbReference type="RefSeq" id="WP_258348680.1">
    <property type="nucleotide sequence ID" value="NZ_BAAAYK010000038.1"/>
</dbReference>
<evidence type="ECO:0000313" key="2">
    <source>
        <dbReference type="Proteomes" id="UP001500483"/>
    </source>
</evidence>
<proteinExistence type="predicted"/>
<comment type="caution">
    <text evidence="1">The sequence shown here is derived from an EMBL/GenBank/DDBJ whole genome shotgun (WGS) entry which is preliminary data.</text>
</comment>
<evidence type="ECO:0000313" key="1">
    <source>
        <dbReference type="EMBL" id="GAA3357314.1"/>
    </source>
</evidence>
<protein>
    <submittedName>
        <fullName evidence="1">Uncharacterized protein</fullName>
    </submittedName>
</protein>
<gene>
    <name evidence="1" type="ORF">GCM10020366_24840</name>
</gene>
<reference evidence="2" key="1">
    <citation type="journal article" date="2019" name="Int. J. Syst. Evol. Microbiol.">
        <title>The Global Catalogue of Microorganisms (GCM) 10K type strain sequencing project: providing services to taxonomists for standard genome sequencing and annotation.</title>
        <authorList>
            <consortium name="The Broad Institute Genomics Platform"/>
            <consortium name="The Broad Institute Genome Sequencing Center for Infectious Disease"/>
            <person name="Wu L."/>
            <person name="Ma J."/>
        </authorList>
    </citation>
    <scope>NUCLEOTIDE SEQUENCE [LARGE SCALE GENOMIC DNA]</scope>
    <source>
        <strain evidence="2">JCM 9687</strain>
    </source>
</reference>
<accession>A0ABP6RPP1</accession>
<dbReference type="Proteomes" id="UP001500483">
    <property type="component" value="Unassembled WGS sequence"/>
</dbReference>
<name>A0ABP6RPP1_9PSEU</name>
<sequence>MGNNTSIESALYSAFDEVVESKVFEVDFQDIGSFSGGESGRPGMFDDLDEWRNVIIDDRMDAATPKVSELGLQWRTRYRRKHPEVLGEFRVRNLYRALLRPPPELVWSGSTEAEKDFVEQLRVIDDTPRSGAGLLTAIRIQEGVSPLEVWYFDKDLSRTTVGGGDFIRLNIDYSGYMKSLALTKGSFGWQYLFADISINNLSRDVVQNIDAMLRVFPNEFPGYEYRDLQSRLEART</sequence>
<organism evidence="1 2">
    <name type="scientific">Saccharopolyspora gregorii</name>
    <dbReference type="NCBI Taxonomy" id="33914"/>
    <lineage>
        <taxon>Bacteria</taxon>
        <taxon>Bacillati</taxon>
        <taxon>Actinomycetota</taxon>
        <taxon>Actinomycetes</taxon>
        <taxon>Pseudonocardiales</taxon>
        <taxon>Pseudonocardiaceae</taxon>
        <taxon>Saccharopolyspora</taxon>
    </lineage>
</organism>